<gene>
    <name evidence="2" type="ORF">O0R52_19410</name>
</gene>
<feature type="transmembrane region" description="Helical" evidence="1">
    <location>
        <begin position="7"/>
        <end position="27"/>
    </location>
</feature>
<feature type="transmembrane region" description="Helical" evidence="1">
    <location>
        <begin position="77"/>
        <end position="97"/>
    </location>
</feature>
<proteinExistence type="predicted"/>
<protein>
    <submittedName>
        <fullName evidence="2">DUF3796 domain-containing protein</fullName>
    </submittedName>
</protein>
<evidence type="ECO:0000313" key="3">
    <source>
        <dbReference type="Proteomes" id="UP001164713"/>
    </source>
</evidence>
<keyword evidence="3" id="KW-1185">Reference proteome</keyword>
<feature type="transmembrane region" description="Helical" evidence="1">
    <location>
        <begin position="39"/>
        <end position="56"/>
    </location>
</feature>
<dbReference type="Proteomes" id="UP001164713">
    <property type="component" value="Chromosome"/>
</dbReference>
<organism evidence="2 3">
    <name type="scientific">Bacillus halotolerans</name>
    <dbReference type="NCBI Taxonomy" id="260554"/>
    <lineage>
        <taxon>Bacteria</taxon>
        <taxon>Bacillati</taxon>
        <taxon>Bacillota</taxon>
        <taxon>Bacilli</taxon>
        <taxon>Bacillales</taxon>
        <taxon>Bacillaceae</taxon>
        <taxon>Bacillus</taxon>
    </lineage>
</organism>
<evidence type="ECO:0000313" key="2">
    <source>
        <dbReference type="EMBL" id="WAT21094.1"/>
    </source>
</evidence>
<keyword evidence="1" id="KW-0812">Transmembrane</keyword>
<dbReference type="RefSeq" id="WP_044159779.1">
    <property type="nucleotide sequence ID" value="NZ_CP098738.1"/>
</dbReference>
<dbReference type="InterPro" id="IPR019235">
    <property type="entry name" value="DUF2178_TM"/>
</dbReference>
<name>A0ABY7HZK7_9BACI</name>
<dbReference type="Pfam" id="PF09946">
    <property type="entry name" value="DUF2178"/>
    <property type="match status" value="1"/>
</dbReference>
<reference evidence="2" key="1">
    <citation type="submission" date="2022-12" db="EMBL/GenBank/DDBJ databases">
        <title>Genomic of Bacillus halotolerans.</title>
        <authorList>
            <person name="Xu G."/>
            <person name="Ding Y."/>
        </authorList>
    </citation>
    <scope>NUCLEOTIDE SEQUENCE</scope>
    <source>
        <strain evidence="2">B13</strain>
    </source>
</reference>
<accession>A0ABY7HZK7</accession>
<evidence type="ECO:0000256" key="1">
    <source>
        <dbReference type="SAM" id="Phobius"/>
    </source>
</evidence>
<feature type="transmembrane region" description="Helical" evidence="1">
    <location>
        <begin position="103"/>
        <end position="123"/>
    </location>
</feature>
<keyword evidence="1" id="KW-1133">Transmembrane helix</keyword>
<dbReference type="EMBL" id="CP114066">
    <property type="protein sequence ID" value="WAT21094.1"/>
    <property type="molecule type" value="Genomic_DNA"/>
</dbReference>
<sequence length="128" mass="15120">MKRMELFSFLFLLIVTLYFGGTLLSYMKIEGATIGVTEWFLMISLLVAWGQFFTWRTRNEVKKDEMGKQIIKNSAHMSYNIVIITLFILWIIDFFFINNGKNYTLFIALCIAYITYPVIQFVLMKKQV</sequence>
<keyword evidence="1" id="KW-0472">Membrane</keyword>